<protein>
    <recommendedName>
        <fullName evidence="1">T6SS Phospholipase effector Tle1-like catalytic domain-containing protein</fullName>
    </recommendedName>
</protein>
<evidence type="ECO:0000313" key="3">
    <source>
        <dbReference type="Proteomes" id="UP000467148"/>
    </source>
</evidence>
<sequence length="363" mass="40839">MTGPTVVRNLLVCLDGTNNEPEHDATNVARIYDVAKKDTDQLVYYDPGVGTMGARGAVTRLGKALTRAQGLAAGYGIEDNLEEAYNWLSRNYQAGDRIYVFGFSRGAYKARALTGMLHTVGLLRPGTENLTPYAVKLYAQAGPGAEAGPGGKNAEDKFWDVRDEFVRVFGNPEFPSTFDTKAPQVHFLGVWDTVKSVGWLNLKGQFETARWPFTRKIGNVGLARHAMALDEKRRPYGIYRFDPTTVTDSAGRYQERWFAGVHSDVGGQFPDDHKLSDVAFSWMVKEAAHADFRINKQKYNWLLNSRFDDELPADRAMGKIHNPGKMWWLAGGWSHREVLRTDTLHPSVQFRLANDKNYRVSRE</sequence>
<dbReference type="InterPro" id="IPR018712">
    <property type="entry name" value="Tle1-like_cat"/>
</dbReference>
<organism evidence="2 3">
    <name type="scientific">Mycolicibacterium helvum</name>
    <dbReference type="NCBI Taxonomy" id="1534349"/>
    <lineage>
        <taxon>Bacteria</taxon>
        <taxon>Bacillati</taxon>
        <taxon>Actinomycetota</taxon>
        <taxon>Actinomycetes</taxon>
        <taxon>Mycobacteriales</taxon>
        <taxon>Mycobacteriaceae</taxon>
        <taxon>Mycolicibacterium</taxon>
    </lineage>
</organism>
<feature type="domain" description="T6SS Phospholipase effector Tle1-like catalytic" evidence="1">
    <location>
        <begin position="8"/>
        <end position="286"/>
    </location>
</feature>
<dbReference type="PANTHER" id="PTHR33840:SF1">
    <property type="entry name" value="TLE1 PHOSPHOLIPASE DOMAIN-CONTAINING PROTEIN"/>
    <property type="match status" value="1"/>
</dbReference>
<dbReference type="AlphaFoldDB" id="A0A7I7T2K5"/>
<evidence type="ECO:0000313" key="2">
    <source>
        <dbReference type="EMBL" id="BBY62425.1"/>
    </source>
</evidence>
<evidence type="ECO:0000259" key="1">
    <source>
        <dbReference type="Pfam" id="PF09994"/>
    </source>
</evidence>
<dbReference type="Proteomes" id="UP000467148">
    <property type="component" value="Chromosome"/>
</dbReference>
<reference evidence="2 3" key="1">
    <citation type="journal article" date="2019" name="Emerg. Microbes Infect.">
        <title>Comprehensive subspecies identification of 175 nontuberculous mycobacteria species based on 7547 genomic profiles.</title>
        <authorList>
            <person name="Matsumoto Y."/>
            <person name="Kinjo T."/>
            <person name="Motooka D."/>
            <person name="Nabeya D."/>
            <person name="Jung N."/>
            <person name="Uechi K."/>
            <person name="Horii T."/>
            <person name="Iida T."/>
            <person name="Fujita J."/>
            <person name="Nakamura S."/>
        </authorList>
    </citation>
    <scope>NUCLEOTIDE SEQUENCE [LARGE SCALE GENOMIC DNA]</scope>
    <source>
        <strain evidence="2 3">JCM 30396</strain>
    </source>
</reference>
<dbReference type="EMBL" id="AP022596">
    <property type="protein sequence ID" value="BBY62425.1"/>
    <property type="molecule type" value="Genomic_DNA"/>
</dbReference>
<name>A0A7I7T2K5_9MYCO</name>
<gene>
    <name evidence="2" type="ORF">MHEL_06680</name>
</gene>
<dbReference type="KEGG" id="mhev:MHEL_06680"/>
<dbReference type="Pfam" id="PF09994">
    <property type="entry name" value="T6SS_Tle1-like_cat"/>
    <property type="match status" value="1"/>
</dbReference>
<dbReference type="SUPFAM" id="SSF53474">
    <property type="entry name" value="alpha/beta-Hydrolases"/>
    <property type="match status" value="1"/>
</dbReference>
<accession>A0A7I7T2K5</accession>
<dbReference type="InterPro" id="IPR029058">
    <property type="entry name" value="AB_hydrolase_fold"/>
</dbReference>
<proteinExistence type="predicted"/>
<dbReference type="PANTHER" id="PTHR33840">
    <property type="match status" value="1"/>
</dbReference>
<dbReference type="RefSeq" id="WP_163746245.1">
    <property type="nucleotide sequence ID" value="NZ_AP022596.1"/>
</dbReference>
<keyword evidence="3" id="KW-1185">Reference proteome</keyword>